<evidence type="ECO:0000313" key="6">
    <source>
        <dbReference type="EMBL" id="KAJ8946915.1"/>
    </source>
</evidence>
<comment type="subcellular location">
    <subcellularLocation>
        <location evidence="1">Mitochondrion</location>
    </subcellularLocation>
</comment>
<comment type="similarity">
    <text evidence="3">Belongs to the mitochondrion-specific ribosomal protein mS38 family.</text>
</comment>
<organism evidence="6 7">
    <name type="scientific">Rhamnusium bicolor</name>
    <dbReference type="NCBI Taxonomy" id="1586634"/>
    <lineage>
        <taxon>Eukaryota</taxon>
        <taxon>Metazoa</taxon>
        <taxon>Ecdysozoa</taxon>
        <taxon>Arthropoda</taxon>
        <taxon>Hexapoda</taxon>
        <taxon>Insecta</taxon>
        <taxon>Pterygota</taxon>
        <taxon>Neoptera</taxon>
        <taxon>Endopterygota</taxon>
        <taxon>Coleoptera</taxon>
        <taxon>Polyphaga</taxon>
        <taxon>Cucujiformia</taxon>
        <taxon>Chrysomeloidea</taxon>
        <taxon>Cerambycidae</taxon>
        <taxon>Lepturinae</taxon>
        <taxon>Rhagiini</taxon>
        <taxon>Rhamnusium</taxon>
    </lineage>
</organism>
<accession>A0AAV8Y7N4</accession>
<dbReference type="AlphaFoldDB" id="A0AAV8Y7N4"/>
<reference evidence="6" key="1">
    <citation type="journal article" date="2023" name="Insect Mol. Biol.">
        <title>Genome sequencing provides insights into the evolution of gene families encoding plant cell wall-degrading enzymes in longhorned beetles.</title>
        <authorList>
            <person name="Shin N.R."/>
            <person name="Okamura Y."/>
            <person name="Kirsch R."/>
            <person name="Pauchet Y."/>
        </authorList>
    </citation>
    <scope>NUCLEOTIDE SEQUENCE</scope>
    <source>
        <strain evidence="6">RBIC_L_NR</strain>
    </source>
</reference>
<evidence type="ECO:0000256" key="2">
    <source>
        <dbReference type="ARBA" id="ARBA00023128"/>
    </source>
</evidence>
<dbReference type="EMBL" id="JANEYF010002409">
    <property type="protein sequence ID" value="KAJ8946915.1"/>
    <property type="molecule type" value="Genomic_DNA"/>
</dbReference>
<evidence type="ECO:0000256" key="4">
    <source>
        <dbReference type="ARBA" id="ARBA00035682"/>
    </source>
</evidence>
<protein>
    <recommendedName>
        <fullName evidence="4">Small ribosomal subunit protein mS38</fullName>
    </recommendedName>
</protein>
<dbReference type="GO" id="GO:0005739">
    <property type="term" value="C:mitochondrion"/>
    <property type="evidence" value="ECO:0007669"/>
    <property type="project" value="UniProtKB-SubCell"/>
</dbReference>
<dbReference type="Proteomes" id="UP001162156">
    <property type="component" value="Unassembled WGS sequence"/>
</dbReference>
<evidence type="ECO:0000256" key="1">
    <source>
        <dbReference type="ARBA" id="ARBA00004173"/>
    </source>
</evidence>
<evidence type="ECO:0000259" key="5">
    <source>
        <dbReference type="SMART" id="SM01155"/>
    </source>
</evidence>
<dbReference type="Pfam" id="PF08213">
    <property type="entry name" value="COX24_C"/>
    <property type="match status" value="1"/>
</dbReference>
<keyword evidence="7" id="KW-1185">Reference proteome</keyword>
<feature type="domain" description="Ribosomal protein mS38 C-terminal" evidence="5">
    <location>
        <begin position="98"/>
        <end position="131"/>
    </location>
</feature>
<proteinExistence type="inferred from homology"/>
<dbReference type="PANTHER" id="PTHR32035">
    <property type="entry name" value="AURORA KINASE A-INTERACTING PROTEIN"/>
    <property type="match status" value="1"/>
</dbReference>
<name>A0AAV8Y7N4_9CUCU</name>
<comment type="caution">
    <text evidence="6">The sequence shown here is derived from an EMBL/GenBank/DDBJ whole genome shotgun (WGS) entry which is preliminary data.</text>
</comment>
<dbReference type="InterPro" id="IPR013177">
    <property type="entry name" value="Ribosomal_mS38_C"/>
</dbReference>
<evidence type="ECO:0000313" key="7">
    <source>
        <dbReference type="Proteomes" id="UP001162156"/>
    </source>
</evidence>
<dbReference type="PANTHER" id="PTHR32035:SF3">
    <property type="entry name" value="SMALL RIBOSOMAL SUBUNIT PROTEIN MS38"/>
    <property type="match status" value="1"/>
</dbReference>
<sequence length="183" mass="21407">MNYIPRVARSIQLIGTNLNISRHLNTHKLSNVLPIFVQYPCTDYSWIWQKNNNLKLPVVHSVKIELPNSIKVPLLIDQPVNGKLIEAPSTVNSDISKQAARLIIIRRKKMKKHKLKKLRKRMKFEWAKAVLIQQCKEAEAFSAEQYVQEKISKLNEIATPSYSKWKRWPEFLLREKMGLPPKK</sequence>
<keyword evidence="2" id="KW-0496">Mitochondrion</keyword>
<dbReference type="SMART" id="SM01155">
    <property type="entry name" value="DUF1713"/>
    <property type="match status" value="1"/>
</dbReference>
<evidence type="ECO:0000256" key="3">
    <source>
        <dbReference type="ARBA" id="ARBA00035647"/>
    </source>
</evidence>
<gene>
    <name evidence="6" type="ORF">NQ314_008714</name>
</gene>